<name>A0A914AIW2_PATMI</name>
<protein>
    <submittedName>
        <fullName evidence="2">Uncharacterized protein</fullName>
    </submittedName>
</protein>
<dbReference type="RefSeq" id="XP_038063588.1">
    <property type="nucleotide sequence ID" value="XM_038207660.1"/>
</dbReference>
<sequence>MSGAVVPQWKIALQQKLDKKKEDERRKSVEEEKRRLEALPPWKRYGMVPQNVIIISGGTKTVSKLSTDSDTTSGEKTQKEPSISQNSQVVKTTTTNRKESESRTKSPTSIVNVQHQIHANHVISSQKENHLTNHVGEDETNAGKPAPVAGREGVDEEHVSSVLNNPFLKFDGGARRRRVSPSSRSDDKGKEATSSSPITKNETTDFIKVAKKQPDNSIRQRSRSESPRRAAREHNVDLKVVEEDIPQTRPRKNSVSDLRSRYGRAASTEDLKVVSRKGSEADITSPLSPQSPTHSLDRNILFDKEPHKVHITYKPEPSRSLSPTSAPKVSTTTSTVTSEKLPSTQPQTQKSTVVKDSTPSKQSETKSLSFTESKVAPTSQSVKSTKRQAPKAPTTSESSLSTTTKTDVTPTKTITSSSSSSSSNAVKSVSNSEKSNKPSNTFTRTNEASLPDQPKTAILGDGQSSLRRKKGVSKMSASALISLSSNDSNEVQLSEHNARVRAARQEARTSSSKNSLRSARDGESRDTDSIPKGVVSSNAFGSKLKTSENQTSSMTKPKEDTPFVDSIPYPENFRQPKKESTYVDPIPYPENFRKPKSNNEETSETKLVSSVKKPVMDNIPRTNIDEVILSPIEENVPQNLTNGTVEEKAPPKKIKKKGMEWIGYNTPTGKPSALKSASKARKVEEKKLNISFNESNMTETYEYQSETSLLNEYLREERGLNGNPRVGNLPRQEARDEEDDDDEDIDSTPSSQSGIDNVLAHEGLQNYTPKDLQNFSPMSIRQQKPEPPKPKEETAPPPAEEEPDPDDIAITYDDTGDYFSSAGSSSAALLF</sequence>
<feature type="compositionally biased region" description="Basic and acidic residues" evidence="1">
    <location>
        <begin position="518"/>
        <end position="529"/>
    </location>
</feature>
<feature type="compositionally biased region" description="Low complexity" evidence="1">
    <location>
        <begin position="322"/>
        <end position="338"/>
    </location>
</feature>
<feature type="compositionally biased region" description="Low complexity" evidence="1">
    <location>
        <begin position="820"/>
        <end position="831"/>
    </location>
</feature>
<feature type="compositionally biased region" description="Basic and acidic residues" evidence="1">
    <location>
        <begin position="783"/>
        <end position="794"/>
    </location>
</feature>
<evidence type="ECO:0000313" key="2">
    <source>
        <dbReference type="EnsemblMetazoa" id="XP_038063588.1"/>
    </source>
</evidence>
<organism evidence="2 3">
    <name type="scientific">Patiria miniata</name>
    <name type="common">Bat star</name>
    <name type="synonym">Asterina miniata</name>
    <dbReference type="NCBI Taxonomy" id="46514"/>
    <lineage>
        <taxon>Eukaryota</taxon>
        <taxon>Metazoa</taxon>
        <taxon>Echinodermata</taxon>
        <taxon>Eleutherozoa</taxon>
        <taxon>Asterozoa</taxon>
        <taxon>Asteroidea</taxon>
        <taxon>Valvatacea</taxon>
        <taxon>Valvatida</taxon>
        <taxon>Asterinidae</taxon>
        <taxon>Patiria</taxon>
    </lineage>
</organism>
<feature type="compositionally biased region" description="Polar residues" evidence="1">
    <location>
        <begin position="285"/>
        <end position="294"/>
    </location>
</feature>
<feature type="region of interest" description="Disordered" evidence="1">
    <location>
        <begin position="135"/>
        <end position="158"/>
    </location>
</feature>
<proteinExistence type="predicted"/>
<feature type="compositionally biased region" description="Acidic residues" evidence="1">
    <location>
        <begin position="735"/>
        <end position="746"/>
    </location>
</feature>
<feature type="region of interest" description="Disordered" evidence="1">
    <location>
        <begin position="718"/>
        <end position="831"/>
    </location>
</feature>
<dbReference type="OMA" id="ENFRQPK"/>
<feature type="compositionally biased region" description="Polar residues" evidence="1">
    <location>
        <begin position="765"/>
        <end position="782"/>
    </location>
</feature>
<feature type="region of interest" description="Disordered" evidence="1">
    <location>
        <begin position="172"/>
        <end position="609"/>
    </location>
</feature>
<dbReference type="PANTHER" id="PTHR21685:SF2">
    <property type="match status" value="1"/>
</dbReference>
<dbReference type="GeneID" id="119734267"/>
<feature type="compositionally biased region" description="Polar residues" evidence="1">
    <location>
        <begin position="475"/>
        <end position="495"/>
    </location>
</feature>
<feature type="compositionally biased region" description="Polar residues" evidence="1">
    <location>
        <begin position="508"/>
        <end position="517"/>
    </location>
</feature>
<dbReference type="PANTHER" id="PTHR21685">
    <property type="entry name" value="TON-B BOX DOMAIN"/>
    <property type="match status" value="1"/>
</dbReference>
<feature type="compositionally biased region" description="Basic and acidic residues" evidence="1">
    <location>
        <begin position="222"/>
        <end position="242"/>
    </location>
</feature>
<feature type="compositionally biased region" description="Polar residues" evidence="1">
    <location>
        <begin position="62"/>
        <end position="95"/>
    </location>
</feature>
<reference evidence="2" key="1">
    <citation type="submission" date="2022-11" db="UniProtKB">
        <authorList>
            <consortium name="EnsemblMetazoa"/>
        </authorList>
    </citation>
    <scope>IDENTIFICATION</scope>
</reference>
<evidence type="ECO:0000256" key="1">
    <source>
        <dbReference type="SAM" id="MobiDB-lite"/>
    </source>
</evidence>
<evidence type="ECO:0000313" key="3">
    <source>
        <dbReference type="Proteomes" id="UP000887568"/>
    </source>
</evidence>
<feature type="region of interest" description="Disordered" evidence="1">
    <location>
        <begin position="62"/>
        <end position="111"/>
    </location>
</feature>
<accession>A0A914AIW2</accession>
<feature type="compositionally biased region" description="Low complexity" evidence="1">
    <location>
        <begin position="394"/>
        <end position="441"/>
    </location>
</feature>
<dbReference type="InterPro" id="IPR026671">
    <property type="entry name" value="PPP1R18/Tprn"/>
</dbReference>
<dbReference type="AlphaFoldDB" id="A0A914AIW2"/>
<feature type="compositionally biased region" description="Polar residues" evidence="1">
    <location>
        <begin position="340"/>
        <end position="383"/>
    </location>
</feature>
<feature type="compositionally biased region" description="Basic and acidic residues" evidence="1">
    <location>
        <begin position="267"/>
        <end position="280"/>
    </location>
</feature>
<dbReference type="EnsemblMetazoa" id="XM_038207660.1">
    <property type="protein sequence ID" value="XP_038063588.1"/>
    <property type="gene ID" value="LOC119734267"/>
</dbReference>
<dbReference type="OrthoDB" id="10451924at2759"/>
<feature type="compositionally biased region" description="Basic and acidic residues" evidence="1">
    <location>
        <begin position="295"/>
        <end position="308"/>
    </location>
</feature>
<keyword evidence="3" id="KW-1185">Reference proteome</keyword>
<dbReference type="Proteomes" id="UP000887568">
    <property type="component" value="Unplaced"/>
</dbReference>
<feature type="compositionally biased region" description="Polar residues" evidence="1">
    <location>
        <begin position="192"/>
        <end position="201"/>
    </location>
</feature>